<keyword evidence="1" id="KW-0732">Signal</keyword>
<protein>
    <recommendedName>
        <fullName evidence="4">Adhesin domain-containing protein</fullName>
    </recommendedName>
</protein>
<gene>
    <name evidence="2" type="ORF">QU605_13245</name>
</gene>
<dbReference type="RefSeq" id="WP_289725804.1">
    <property type="nucleotide sequence ID" value="NZ_JAUDUY010000009.1"/>
</dbReference>
<organism evidence="2 3">
    <name type="scientific">Robiginitalea aurantiaca</name>
    <dbReference type="NCBI Taxonomy" id="3056915"/>
    <lineage>
        <taxon>Bacteria</taxon>
        <taxon>Pseudomonadati</taxon>
        <taxon>Bacteroidota</taxon>
        <taxon>Flavobacteriia</taxon>
        <taxon>Flavobacteriales</taxon>
        <taxon>Flavobacteriaceae</taxon>
        <taxon>Robiginitalea</taxon>
    </lineage>
</organism>
<comment type="caution">
    <text evidence="2">The sequence shown here is derived from an EMBL/GenBank/DDBJ whole genome shotgun (WGS) entry which is preliminary data.</text>
</comment>
<accession>A0ABT7WHQ1</accession>
<reference evidence="2" key="1">
    <citation type="submission" date="2023-06" db="EMBL/GenBank/DDBJ databases">
        <title>Robiginitalea aurantiacus sp. nov. and Algoriphagus sediminis sp. nov., isolated from coastal sediment.</title>
        <authorList>
            <person name="Zhou Z.Y."/>
            <person name="An J."/>
            <person name="Jia Y.W."/>
            <person name="Du Z.J."/>
        </authorList>
    </citation>
    <scope>NUCLEOTIDE SEQUENCE</scope>
    <source>
        <strain evidence="2">M39</strain>
    </source>
</reference>
<proteinExistence type="predicted"/>
<sequence length="360" mass="40371">MKTLLFNRYLLILMVLCISPQVFANDFKGKHTKEKTIKKEFDVNADALLKINNSYGNLVLNSWNENRVVIEVHITVNGNNESKVNQRLEEIDVDFESSASMVSAKTVFGKKSGWGWKGNNNVNLQVNYTIKMPVKNSVNLSNDYGNIILDRVDGHAKISCDYGRMDLGELRGRNNELNFDYTSKSRIGFMNSGEINADYSGFMLEKTGNLILKADYTNANVMEMENLEYNCDYGSVEIARVNNVLGRGDYVNVKLGYVSGNVDLEADYGGIQIEEMKAEAGNVSISTNYTGIKLGYDPGYHFDFMISTEYAGVKGKEDLEINISKEKSSDRYYEGYHGSANSGNSVRIQSDYGSITLRKN</sequence>
<feature type="signal peptide" evidence="1">
    <location>
        <begin position="1"/>
        <end position="24"/>
    </location>
</feature>
<feature type="chain" id="PRO_5047413490" description="Adhesin domain-containing protein" evidence="1">
    <location>
        <begin position="25"/>
        <end position="360"/>
    </location>
</feature>
<dbReference type="EMBL" id="JAUDUY010000009">
    <property type="protein sequence ID" value="MDM9632440.1"/>
    <property type="molecule type" value="Genomic_DNA"/>
</dbReference>
<evidence type="ECO:0008006" key="4">
    <source>
        <dbReference type="Google" id="ProtNLM"/>
    </source>
</evidence>
<dbReference type="Proteomes" id="UP001174839">
    <property type="component" value="Unassembled WGS sequence"/>
</dbReference>
<keyword evidence="3" id="KW-1185">Reference proteome</keyword>
<evidence type="ECO:0000256" key="1">
    <source>
        <dbReference type="SAM" id="SignalP"/>
    </source>
</evidence>
<name>A0ABT7WHQ1_9FLAO</name>
<evidence type="ECO:0000313" key="2">
    <source>
        <dbReference type="EMBL" id="MDM9632440.1"/>
    </source>
</evidence>
<evidence type="ECO:0000313" key="3">
    <source>
        <dbReference type="Proteomes" id="UP001174839"/>
    </source>
</evidence>